<organism evidence="3 4">
    <name type="scientific">Dendrobium nobile</name>
    <name type="common">Orchid</name>
    <dbReference type="NCBI Taxonomy" id="94219"/>
    <lineage>
        <taxon>Eukaryota</taxon>
        <taxon>Viridiplantae</taxon>
        <taxon>Streptophyta</taxon>
        <taxon>Embryophyta</taxon>
        <taxon>Tracheophyta</taxon>
        <taxon>Spermatophyta</taxon>
        <taxon>Magnoliopsida</taxon>
        <taxon>Liliopsida</taxon>
        <taxon>Asparagales</taxon>
        <taxon>Orchidaceae</taxon>
        <taxon>Epidendroideae</taxon>
        <taxon>Malaxideae</taxon>
        <taxon>Dendrobiinae</taxon>
        <taxon>Dendrobium</taxon>
    </lineage>
</organism>
<keyword evidence="1" id="KW-0812">Transmembrane</keyword>
<dbReference type="AlphaFoldDB" id="A0A8T3AVF5"/>
<comment type="caution">
    <text evidence="3">The sequence shown here is derived from an EMBL/GenBank/DDBJ whole genome shotgun (WGS) entry which is preliminary data.</text>
</comment>
<name>A0A8T3AVF5_DENNO</name>
<evidence type="ECO:0000313" key="4">
    <source>
        <dbReference type="Proteomes" id="UP000829196"/>
    </source>
</evidence>
<sequence length="71" mass="7679">MAVLGKLKCADILISRGISVNPMCSFCRGSLESRQRLFFDCDSSFLVLIGLLPAFGSFLLLTAQGEHLASI</sequence>
<dbReference type="InterPro" id="IPR026960">
    <property type="entry name" value="RVT-Znf"/>
</dbReference>
<proteinExistence type="predicted"/>
<keyword evidence="4" id="KW-1185">Reference proteome</keyword>
<dbReference type="Pfam" id="PF13966">
    <property type="entry name" value="zf-RVT"/>
    <property type="match status" value="1"/>
</dbReference>
<dbReference type="Proteomes" id="UP000829196">
    <property type="component" value="Unassembled WGS sequence"/>
</dbReference>
<dbReference type="EMBL" id="JAGYWB010000013">
    <property type="protein sequence ID" value="KAI0500081.1"/>
    <property type="molecule type" value="Genomic_DNA"/>
</dbReference>
<reference evidence="3" key="1">
    <citation type="journal article" date="2022" name="Front. Genet.">
        <title>Chromosome-Scale Assembly of the Dendrobium nobile Genome Provides Insights Into the Molecular Mechanism of the Biosynthesis of the Medicinal Active Ingredient of Dendrobium.</title>
        <authorList>
            <person name="Xu Q."/>
            <person name="Niu S.-C."/>
            <person name="Li K.-L."/>
            <person name="Zheng P.-J."/>
            <person name="Zhang X.-J."/>
            <person name="Jia Y."/>
            <person name="Liu Y."/>
            <person name="Niu Y.-X."/>
            <person name="Yu L.-H."/>
            <person name="Chen D.-F."/>
            <person name="Zhang G.-Q."/>
        </authorList>
    </citation>
    <scope>NUCLEOTIDE SEQUENCE</scope>
    <source>
        <tissue evidence="3">Leaf</tissue>
    </source>
</reference>
<evidence type="ECO:0000256" key="1">
    <source>
        <dbReference type="SAM" id="Phobius"/>
    </source>
</evidence>
<feature type="transmembrane region" description="Helical" evidence="1">
    <location>
        <begin position="45"/>
        <end position="63"/>
    </location>
</feature>
<feature type="domain" description="Reverse transcriptase zinc-binding" evidence="2">
    <location>
        <begin position="2"/>
        <end position="43"/>
    </location>
</feature>
<accession>A0A8T3AVF5</accession>
<keyword evidence="1" id="KW-1133">Transmembrane helix</keyword>
<keyword evidence="1" id="KW-0472">Membrane</keyword>
<evidence type="ECO:0000313" key="3">
    <source>
        <dbReference type="EMBL" id="KAI0500081.1"/>
    </source>
</evidence>
<gene>
    <name evidence="3" type="ORF">KFK09_018289</name>
</gene>
<evidence type="ECO:0000259" key="2">
    <source>
        <dbReference type="Pfam" id="PF13966"/>
    </source>
</evidence>
<protein>
    <recommendedName>
        <fullName evidence="2">Reverse transcriptase zinc-binding domain-containing protein</fullName>
    </recommendedName>
</protein>